<dbReference type="Proteomes" id="UP000298210">
    <property type="component" value="Unassembled WGS sequence"/>
</dbReference>
<evidence type="ECO:0008006" key="4">
    <source>
        <dbReference type="Google" id="ProtNLM"/>
    </source>
</evidence>
<sequence>MTRLFKVCATFMMVVLLATGCVQGQTPQKQSDDIKKLSNRQEVNHVKLEQTTESEWYATNIEAYLGTVYSLLPALGTEVENGSQGAQRQLDTLLTEAETFETIPPVEPFHTLKDLHHSYLIALQELAAAKDVNDARLHSSYATLTIRLYAMEYQSIAAENGIKAKKDLDMSRID</sequence>
<evidence type="ECO:0000256" key="1">
    <source>
        <dbReference type="SAM" id="SignalP"/>
    </source>
</evidence>
<dbReference type="AlphaFoldDB" id="A0A4Y7WQ51"/>
<feature type="signal peptide" evidence="1">
    <location>
        <begin position="1"/>
        <end position="24"/>
    </location>
</feature>
<comment type="caution">
    <text evidence="2">The sequence shown here is derived from an EMBL/GenBank/DDBJ whole genome shotgun (WGS) entry which is preliminary data.</text>
</comment>
<dbReference type="PROSITE" id="PS51257">
    <property type="entry name" value="PROKAR_LIPOPROTEIN"/>
    <property type="match status" value="1"/>
</dbReference>
<dbReference type="RefSeq" id="WP_055737690.1">
    <property type="nucleotide sequence ID" value="NZ_LDIM01000012.1"/>
</dbReference>
<dbReference type="EMBL" id="SNUX01000001">
    <property type="protein sequence ID" value="TES50424.1"/>
    <property type="molecule type" value="Genomic_DNA"/>
</dbReference>
<feature type="chain" id="PRO_5021191519" description="Lipoprotein" evidence="1">
    <location>
        <begin position="25"/>
        <end position="174"/>
    </location>
</feature>
<evidence type="ECO:0000313" key="2">
    <source>
        <dbReference type="EMBL" id="TES50424.1"/>
    </source>
</evidence>
<organism evidence="2 3">
    <name type="scientific">Shouchella lehensis</name>
    <dbReference type="NCBI Taxonomy" id="300825"/>
    <lineage>
        <taxon>Bacteria</taxon>
        <taxon>Bacillati</taxon>
        <taxon>Bacillota</taxon>
        <taxon>Bacilli</taxon>
        <taxon>Bacillales</taxon>
        <taxon>Bacillaceae</taxon>
        <taxon>Shouchella</taxon>
    </lineage>
</organism>
<gene>
    <name evidence="2" type="ORF">E2L03_00375</name>
</gene>
<name>A0A4Y7WQ51_9BACI</name>
<accession>A0A4Y7WQ51</accession>
<reference evidence="2 3" key="1">
    <citation type="submission" date="2019-03" db="EMBL/GenBank/DDBJ databases">
        <authorList>
            <person name="Liu G."/>
        </authorList>
    </citation>
    <scope>NUCLEOTIDE SEQUENCE [LARGE SCALE GENOMIC DNA]</scope>
    <source>
        <strain evidence="2 3">DSM 19099</strain>
    </source>
</reference>
<proteinExistence type="predicted"/>
<protein>
    <recommendedName>
        <fullName evidence="4">Lipoprotein</fullName>
    </recommendedName>
</protein>
<evidence type="ECO:0000313" key="3">
    <source>
        <dbReference type="Proteomes" id="UP000298210"/>
    </source>
</evidence>
<keyword evidence="1" id="KW-0732">Signal</keyword>